<comment type="catalytic activity">
    <reaction evidence="13">
        <text>an alpha-Kdo-(2-&gt;4)-alpha-Kdo-(2-&gt;6)-lipid A + ADP-L-glycero-beta-D-manno-heptose = an L-alpha-D-Hep-(1-&gt;5)-[alpha-Kdo-(2-&gt;4)]-alpha-Kdo-(2-&gt;6)-lipid A + ADP + H(+)</text>
        <dbReference type="Rhea" id="RHEA:74067"/>
        <dbReference type="ChEBI" id="CHEBI:15378"/>
        <dbReference type="ChEBI" id="CHEBI:61506"/>
        <dbReference type="ChEBI" id="CHEBI:176431"/>
        <dbReference type="ChEBI" id="CHEBI:193068"/>
        <dbReference type="ChEBI" id="CHEBI:456216"/>
        <dbReference type="EC" id="2.4.99.23"/>
    </reaction>
</comment>
<evidence type="ECO:0000256" key="6">
    <source>
        <dbReference type="ARBA" id="ARBA00022679"/>
    </source>
</evidence>
<evidence type="ECO:0000256" key="10">
    <source>
        <dbReference type="ARBA" id="ARBA00044041"/>
    </source>
</evidence>
<dbReference type="GO" id="GO:0008713">
    <property type="term" value="F:ADP-heptose-lipopolysaccharide heptosyltransferase activity"/>
    <property type="evidence" value="ECO:0007669"/>
    <property type="project" value="TreeGrafter"/>
</dbReference>
<name>A0A1A8XR86_9PROT</name>
<evidence type="ECO:0000313" key="15">
    <source>
        <dbReference type="Proteomes" id="UP000199169"/>
    </source>
</evidence>
<evidence type="ECO:0000313" key="14">
    <source>
        <dbReference type="EMBL" id="SBT07171.1"/>
    </source>
</evidence>
<evidence type="ECO:0000256" key="9">
    <source>
        <dbReference type="ARBA" id="ARBA00043995"/>
    </source>
</evidence>
<dbReference type="CDD" id="cd03789">
    <property type="entry name" value="GT9_LPS_heptosyltransferase"/>
    <property type="match status" value="1"/>
</dbReference>
<keyword evidence="8" id="KW-0472">Membrane</keyword>
<keyword evidence="4" id="KW-0997">Cell inner membrane</keyword>
<protein>
    <recommendedName>
        <fullName evidence="11">Lipopolysaccharide heptosyltransferase 1</fullName>
        <ecNumber evidence="10">2.4.99.23</ecNumber>
    </recommendedName>
    <alternativeName>
        <fullName evidence="12">ADP-heptose:lipopolysaccharide heptosyltransferase I</fullName>
    </alternativeName>
</protein>
<dbReference type="SUPFAM" id="SSF53756">
    <property type="entry name" value="UDP-Glycosyltransferase/glycogen phosphorylase"/>
    <property type="match status" value="1"/>
</dbReference>
<dbReference type="AlphaFoldDB" id="A0A1A8XR86"/>
<proteinExistence type="inferred from homology"/>
<keyword evidence="15" id="KW-1185">Reference proteome</keyword>
<reference evidence="14 15" key="1">
    <citation type="submission" date="2016-06" db="EMBL/GenBank/DDBJ databases">
        <authorList>
            <person name="Kjaerup R.B."/>
            <person name="Dalgaard T.S."/>
            <person name="Juul-Madsen H.R."/>
        </authorList>
    </citation>
    <scope>NUCLEOTIDE SEQUENCE [LARGE SCALE GENOMIC DNA]</scope>
    <source>
        <strain evidence="14">3</strain>
    </source>
</reference>
<accession>A0A1A8XR86</accession>
<dbReference type="GO" id="GO:0005829">
    <property type="term" value="C:cytosol"/>
    <property type="evidence" value="ECO:0007669"/>
    <property type="project" value="TreeGrafter"/>
</dbReference>
<dbReference type="Proteomes" id="UP000199169">
    <property type="component" value="Unassembled WGS sequence"/>
</dbReference>
<evidence type="ECO:0000256" key="11">
    <source>
        <dbReference type="ARBA" id="ARBA00044190"/>
    </source>
</evidence>
<dbReference type="InterPro" id="IPR051199">
    <property type="entry name" value="LPS_LOS_Heptosyltrfase"/>
</dbReference>
<keyword evidence="7" id="KW-0448">Lipopolysaccharide biosynthesis</keyword>
<evidence type="ECO:0000256" key="7">
    <source>
        <dbReference type="ARBA" id="ARBA00022985"/>
    </source>
</evidence>
<evidence type="ECO:0000256" key="1">
    <source>
        <dbReference type="ARBA" id="ARBA00004515"/>
    </source>
</evidence>
<evidence type="ECO:0000256" key="4">
    <source>
        <dbReference type="ARBA" id="ARBA00022519"/>
    </source>
</evidence>
<dbReference type="GO" id="GO:0005886">
    <property type="term" value="C:plasma membrane"/>
    <property type="evidence" value="ECO:0007669"/>
    <property type="project" value="UniProtKB-SubCell"/>
</dbReference>
<evidence type="ECO:0000256" key="2">
    <source>
        <dbReference type="ARBA" id="ARBA00004713"/>
    </source>
</evidence>
<dbReference type="EMBL" id="FLQX01000117">
    <property type="protein sequence ID" value="SBT07171.1"/>
    <property type="molecule type" value="Genomic_DNA"/>
</dbReference>
<gene>
    <name evidence="14" type="primary">rfaC</name>
    <name evidence="14" type="ORF">ACCAA_400033</name>
</gene>
<dbReference type="Gene3D" id="3.40.50.2000">
    <property type="entry name" value="Glycogen Phosphorylase B"/>
    <property type="match status" value="2"/>
</dbReference>
<comment type="subcellular location">
    <subcellularLocation>
        <location evidence="1">Cell inner membrane</location>
        <topology evidence="1">Peripheral membrane protein</topology>
        <orientation evidence="1">Cytoplasmic side</orientation>
    </subcellularLocation>
</comment>
<sequence>MRFFRLLPLALIPDPPMRILLVKTSSLGDVIHNLPVLSDLRCSVPGAQIDWCVEEAFADIPRLHPGVDQVIPVAIRRWRRNLGQLATWRELRDFRKRIGATTYDVVLDTQGLLKSALIARQARGRRCGYAAEAAREPLAARFYDTTFVIPRNVHAVERNRWLAAAAFDYPVDLPLDYGLSAPAINLDWLAGDRLVVLLTATSRDDKLWDENNWREVGRAMLDRGLTPVIPAGSTLERVRAERIAAALPGAIAAPPLTLPQVAALLARASLVIGVDTGLAHLAAALQVPTIALYIASEPALTGVYGSGFVRNLGRSGAPPTVAAVLMLATQALR</sequence>
<dbReference type="InterPro" id="IPR011908">
    <property type="entry name" value="LipoPS_heptosylTferase-I"/>
</dbReference>
<evidence type="ECO:0000256" key="12">
    <source>
        <dbReference type="ARBA" id="ARBA00044330"/>
    </source>
</evidence>
<evidence type="ECO:0000256" key="3">
    <source>
        <dbReference type="ARBA" id="ARBA00022475"/>
    </source>
</evidence>
<evidence type="ECO:0000256" key="5">
    <source>
        <dbReference type="ARBA" id="ARBA00022676"/>
    </source>
</evidence>
<dbReference type="GO" id="GO:0009244">
    <property type="term" value="P:lipopolysaccharide core region biosynthetic process"/>
    <property type="evidence" value="ECO:0007669"/>
    <property type="project" value="InterPro"/>
</dbReference>
<keyword evidence="5" id="KW-0328">Glycosyltransferase</keyword>
<dbReference type="InterPro" id="IPR002201">
    <property type="entry name" value="Glyco_trans_9"/>
</dbReference>
<evidence type="ECO:0000256" key="8">
    <source>
        <dbReference type="ARBA" id="ARBA00023136"/>
    </source>
</evidence>
<keyword evidence="6 14" id="KW-0808">Transferase</keyword>
<evidence type="ECO:0000256" key="13">
    <source>
        <dbReference type="ARBA" id="ARBA00049201"/>
    </source>
</evidence>
<dbReference type="NCBIfam" id="TIGR02193">
    <property type="entry name" value="heptsyl_trn_I"/>
    <property type="match status" value="1"/>
</dbReference>
<organism evidence="14 15">
    <name type="scientific">Candidatus Accumulibacter aalborgensis</name>
    <dbReference type="NCBI Taxonomy" id="1860102"/>
    <lineage>
        <taxon>Bacteria</taxon>
        <taxon>Pseudomonadati</taxon>
        <taxon>Pseudomonadota</taxon>
        <taxon>Betaproteobacteria</taxon>
        <taxon>Candidatus Accumulibacter</taxon>
    </lineage>
</organism>
<keyword evidence="3" id="KW-1003">Cell membrane</keyword>
<dbReference type="EC" id="2.4.99.23" evidence="10"/>
<dbReference type="PANTHER" id="PTHR30160">
    <property type="entry name" value="TETRAACYLDISACCHARIDE 4'-KINASE-RELATED"/>
    <property type="match status" value="1"/>
</dbReference>
<comment type="pathway">
    <text evidence="2">Bacterial outer membrane biogenesis; LPS core biosynthesis.</text>
</comment>
<dbReference type="STRING" id="1860102.ACCAA_400033"/>
<comment type="similarity">
    <text evidence="9">Belongs to the glycosyltransferase 9 family.</text>
</comment>
<dbReference type="PANTHER" id="PTHR30160:SF19">
    <property type="entry name" value="LIPOPOLYSACCHARIDE HEPTOSYLTRANSFERASE 1"/>
    <property type="match status" value="1"/>
</dbReference>
<dbReference type="Pfam" id="PF01075">
    <property type="entry name" value="Glyco_transf_9"/>
    <property type="match status" value="1"/>
</dbReference>